<dbReference type="Pfam" id="PF01323">
    <property type="entry name" value="DSBA"/>
    <property type="match status" value="1"/>
</dbReference>
<evidence type="ECO:0000313" key="3">
    <source>
        <dbReference type="Proteomes" id="UP000231092"/>
    </source>
</evidence>
<name>A0A2M8Z9Q5_9FIRM</name>
<dbReference type="SUPFAM" id="SSF52833">
    <property type="entry name" value="Thioredoxin-like"/>
    <property type="match status" value="1"/>
</dbReference>
<accession>A0A2M8Z9Q5</accession>
<dbReference type="CDD" id="cd02972">
    <property type="entry name" value="DsbA_family"/>
    <property type="match status" value="1"/>
</dbReference>
<dbReference type="Gene3D" id="3.40.30.10">
    <property type="entry name" value="Glutaredoxin"/>
    <property type="match status" value="1"/>
</dbReference>
<dbReference type="Proteomes" id="UP000231092">
    <property type="component" value="Unassembled WGS sequence"/>
</dbReference>
<proteinExistence type="predicted"/>
<reference evidence="2 3" key="1">
    <citation type="submission" date="2017-11" db="EMBL/GenBank/DDBJ databases">
        <title>Understudied soil microbes with underappreciated capabilities: Untangling the Clostridium saccharolyticum group.</title>
        <authorList>
            <person name="Leschine S."/>
        </authorList>
    </citation>
    <scope>NUCLEOTIDE SEQUENCE [LARGE SCALE GENOMIC DNA]</scope>
    <source>
        <strain evidence="2 3">18A</strain>
    </source>
</reference>
<dbReference type="AlphaFoldDB" id="A0A2M8Z9Q5"/>
<organism evidence="2 3">
    <name type="scientific">[Clostridium] celerecrescens 18A</name>
    <dbReference type="NCBI Taxonomy" id="1286362"/>
    <lineage>
        <taxon>Bacteria</taxon>
        <taxon>Bacillati</taxon>
        <taxon>Bacillota</taxon>
        <taxon>Clostridia</taxon>
        <taxon>Lachnospirales</taxon>
        <taxon>Lachnospiraceae</taxon>
        <taxon>Lacrimispora</taxon>
    </lineage>
</organism>
<comment type="caution">
    <text evidence="2">The sequence shown here is derived from an EMBL/GenBank/DDBJ whole genome shotgun (WGS) entry which is preliminary data.</text>
</comment>
<evidence type="ECO:0000259" key="1">
    <source>
        <dbReference type="Pfam" id="PF01323"/>
    </source>
</evidence>
<dbReference type="EMBL" id="PGET01000001">
    <property type="protein sequence ID" value="PJJ30156.1"/>
    <property type="molecule type" value="Genomic_DNA"/>
</dbReference>
<dbReference type="OrthoDB" id="9799122at2"/>
<dbReference type="InterPro" id="IPR036249">
    <property type="entry name" value="Thioredoxin-like_sf"/>
</dbReference>
<keyword evidence="2" id="KW-0413">Isomerase</keyword>
<sequence>MKQELHVFFDYICPYCLKAHKYLKELIPDYPDVTIVWHPCESHPRPDRYGPHSDLCIQGYFYAVDHGADILEYHERMYQAALKERIDIENIDALTECVGDLVDADDFRLSLQLGTYRGKLDESNKLAFEHSGVWAVPAYRMGALKLDAVENVGVSKEQIRHLLKNPSI</sequence>
<protein>
    <submittedName>
        <fullName evidence="2">Putative DsbA family dithiol-disulfide isomerase</fullName>
    </submittedName>
</protein>
<dbReference type="InterPro" id="IPR011767">
    <property type="entry name" value="GLR_AS"/>
</dbReference>
<feature type="domain" description="DSBA-like thioredoxin" evidence="1">
    <location>
        <begin position="5"/>
        <end position="139"/>
    </location>
</feature>
<evidence type="ECO:0000313" key="2">
    <source>
        <dbReference type="EMBL" id="PJJ30156.1"/>
    </source>
</evidence>
<dbReference type="RefSeq" id="WP_100306440.1">
    <property type="nucleotide sequence ID" value="NZ_PGET01000001.1"/>
</dbReference>
<dbReference type="GO" id="GO:0016853">
    <property type="term" value="F:isomerase activity"/>
    <property type="evidence" value="ECO:0007669"/>
    <property type="project" value="UniProtKB-KW"/>
</dbReference>
<dbReference type="GO" id="GO:0016491">
    <property type="term" value="F:oxidoreductase activity"/>
    <property type="evidence" value="ECO:0007669"/>
    <property type="project" value="InterPro"/>
</dbReference>
<dbReference type="PROSITE" id="PS00195">
    <property type="entry name" value="GLUTAREDOXIN_1"/>
    <property type="match status" value="1"/>
</dbReference>
<gene>
    <name evidence="2" type="ORF">H171_3732</name>
</gene>
<dbReference type="InterPro" id="IPR001853">
    <property type="entry name" value="DSBA-like_thioredoxin_dom"/>
</dbReference>